<keyword evidence="9" id="KW-0012">Acyltransferase</keyword>
<reference evidence="15 16" key="1">
    <citation type="journal article" date="2016" name="Genome Biol. Evol.">
        <title>Divergent and convergent evolution of fungal pathogenicity.</title>
        <authorList>
            <person name="Shang Y."/>
            <person name="Xiao G."/>
            <person name="Zheng P."/>
            <person name="Cen K."/>
            <person name="Zhan S."/>
            <person name="Wang C."/>
        </authorList>
    </citation>
    <scope>NUCLEOTIDE SEQUENCE [LARGE SCALE GENOMIC DNA]</scope>
    <source>
        <strain evidence="15 16">RCEF 264</strain>
    </source>
</reference>
<sequence length="402" mass="45424">MSVSKTPPQQPGLLWRTASTFVMAATGMLARAFLYGLNDVEVVGLDRFLALLDTRKDVDSRQRGLITVSNHVSVLDDPLIWGVLPFRYAINHQNLRWSLGSHDICYKNSLAGHFFCAGQTLPTHRLRHSPWGGLYQPTINQAIRLLSHPPPPAPKERLDAPPVLSSSASPSQSPSSVPPSLSLSDSDAPPLSVFASSFPRNLYYSTNNVDRWPAPSVYASNRFAWVHIFPEGLVHQQRDRSLRYFKWGVARLILESEPAPDIVPMFIDGPDRIMPEDRTFLRFFPRVGQSIRIVLGDVLDPAAFADLRARWKLLVLQSRGRADSIDNGTTGGHKQPDLWYGLEAQQLRIEASQRIRNEILKLRRRFGYPEEDPALALAESWAEEPNKRRYRSRVDNSIVYQD</sequence>
<evidence type="ECO:0000256" key="11">
    <source>
        <dbReference type="ARBA" id="ARBA00047906"/>
    </source>
</evidence>
<dbReference type="PANTHER" id="PTHR12497:SF0">
    <property type="entry name" value="TAFAZZIN"/>
    <property type="match status" value="1"/>
</dbReference>
<dbReference type="GO" id="GO:0005741">
    <property type="term" value="C:mitochondrial outer membrane"/>
    <property type="evidence" value="ECO:0007669"/>
    <property type="project" value="UniProtKB-SubCell"/>
</dbReference>
<feature type="region of interest" description="Disordered" evidence="13">
    <location>
        <begin position="145"/>
        <end position="184"/>
    </location>
</feature>
<feature type="compositionally biased region" description="Low complexity" evidence="13">
    <location>
        <begin position="160"/>
        <end position="184"/>
    </location>
</feature>
<evidence type="ECO:0000256" key="2">
    <source>
        <dbReference type="ARBA" id="ARBA00010524"/>
    </source>
</evidence>
<keyword evidence="5" id="KW-0999">Mitochondrion inner membrane</keyword>
<comment type="caution">
    <text evidence="15">The sequence shown here is derived from an EMBL/GenBank/DDBJ whole genome shotgun (WGS) entry which is preliminary data.</text>
</comment>
<evidence type="ECO:0000256" key="3">
    <source>
        <dbReference type="ARBA" id="ARBA00022679"/>
    </source>
</evidence>
<evidence type="ECO:0000256" key="9">
    <source>
        <dbReference type="ARBA" id="ARBA00023315"/>
    </source>
</evidence>
<dbReference type="GO" id="GO:0005743">
    <property type="term" value="C:mitochondrial inner membrane"/>
    <property type="evidence" value="ECO:0007669"/>
    <property type="project" value="UniProtKB-SubCell"/>
</dbReference>
<dbReference type="InterPro" id="IPR000872">
    <property type="entry name" value="Tafazzin"/>
</dbReference>
<dbReference type="CDD" id="cd07989">
    <property type="entry name" value="LPLAT_AGPAT-like"/>
    <property type="match status" value="1"/>
</dbReference>
<protein>
    <recommendedName>
        <fullName evidence="12">Tafazzin family protein</fullName>
    </recommendedName>
</protein>
<comment type="similarity">
    <text evidence="2 12">Belongs to the taffazin family.</text>
</comment>
<keyword evidence="6" id="KW-0443">Lipid metabolism</keyword>
<feature type="domain" description="Phospholipid/glycerol acyltransferase" evidence="14">
    <location>
        <begin position="65"/>
        <end position="270"/>
    </location>
</feature>
<name>A0A167LQK2_9HYPO</name>
<evidence type="ECO:0000256" key="5">
    <source>
        <dbReference type="ARBA" id="ARBA00022792"/>
    </source>
</evidence>
<dbReference type="EMBL" id="AZHD01000030">
    <property type="protein sequence ID" value="OAA53379.1"/>
    <property type="molecule type" value="Genomic_DNA"/>
</dbReference>
<comment type="catalytic activity">
    <reaction evidence="11">
        <text>1'-[1,2-diacyl-sn-glycero-3-phospho],3'-[1-acyl-sn-glycero-3-phospho]-glycerol + a 1,2-diacyl-sn-glycero-3-phosphocholine = a cardiolipin + a 1-acyl-sn-glycero-3-phosphocholine</text>
        <dbReference type="Rhea" id="RHEA:33731"/>
        <dbReference type="ChEBI" id="CHEBI:57643"/>
        <dbReference type="ChEBI" id="CHEBI:58168"/>
        <dbReference type="ChEBI" id="CHEBI:62237"/>
        <dbReference type="ChEBI" id="CHEBI:64743"/>
    </reaction>
    <physiologicalReaction direction="left-to-right" evidence="11">
        <dbReference type="Rhea" id="RHEA:33732"/>
    </physiologicalReaction>
    <physiologicalReaction direction="right-to-left" evidence="11">
        <dbReference type="Rhea" id="RHEA:33733"/>
    </physiologicalReaction>
</comment>
<dbReference type="PANTHER" id="PTHR12497">
    <property type="entry name" value="TAZ PROTEIN TAFAZZIN"/>
    <property type="match status" value="1"/>
</dbReference>
<evidence type="ECO:0000256" key="12">
    <source>
        <dbReference type="RuleBase" id="RU365062"/>
    </source>
</evidence>
<evidence type="ECO:0000256" key="4">
    <source>
        <dbReference type="ARBA" id="ARBA00022787"/>
    </source>
</evidence>
<dbReference type="GO" id="GO:0007007">
    <property type="term" value="P:inner mitochondrial membrane organization"/>
    <property type="evidence" value="ECO:0007669"/>
    <property type="project" value="TreeGrafter"/>
</dbReference>
<keyword evidence="8" id="KW-0472">Membrane</keyword>
<keyword evidence="7" id="KW-0496">Mitochondrion</keyword>
<keyword evidence="16" id="KW-1185">Reference proteome</keyword>
<evidence type="ECO:0000256" key="13">
    <source>
        <dbReference type="SAM" id="MobiDB-lite"/>
    </source>
</evidence>
<dbReference type="GO" id="GO:0035965">
    <property type="term" value="P:cardiolipin acyl-chain remodeling"/>
    <property type="evidence" value="ECO:0007669"/>
    <property type="project" value="TreeGrafter"/>
</dbReference>
<gene>
    <name evidence="15" type="ORF">SPI_09452</name>
</gene>
<keyword evidence="4" id="KW-1000">Mitochondrion outer membrane</keyword>
<evidence type="ECO:0000256" key="6">
    <source>
        <dbReference type="ARBA" id="ARBA00023098"/>
    </source>
</evidence>
<dbReference type="InterPro" id="IPR002123">
    <property type="entry name" value="Plipid/glycerol_acylTrfase"/>
</dbReference>
<proteinExistence type="inferred from homology"/>
<dbReference type="OrthoDB" id="193467at2759"/>
<evidence type="ECO:0000313" key="16">
    <source>
        <dbReference type="Proteomes" id="UP000076874"/>
    </source>
</evidence>
<dbReference type="GO" id="GO:0047184">
    <property type="term" value="F:1-acylglycerophosphocholine O-acyltransferase activity"/>
    <property type="evidence" value="ECO:0007669"/>
    <property type="project" value="TreeGrafter"/>
</dbReference>
<dbReference type="STRING" id="1081102.A0A167LQK2"/>
<evidence type="ECO:0000259" key="14">
    <source>
        <dbReference type="SMART" id="SM00563"/>
    </source>
</evidence>
<dbReference type="SMART" id="SM00563">
    <property type="entry name" value="PlsC"/>
    <property type="match status" value="1"/>
</dbReference>
<keyword evidence="3" id="KW-0808">Transferase</keyword>
<evidence type="ECO:0000313" key="15">
    <source>
        <dbReference type="EMBL" id="OAA53379.1"/>
    </source>
</evidence>
<accession>A0A167LQK2</accession>
<evidence type="ECO:0000256" key="8">
    <source>
        <dbReference type="ARBA" id="ARBA00023136"/>
    </source>
</evidence>
<dbReference type="AlphaFoldDB" id="A0A167LQK2"/>
<dbReference type="Proteomes" id="UP000076874">
    <property type="component" value="Unassembled WGS sequence"/>
</dbReference>
<evidence type="ECO:0000256" key="7">
    <source>
        <dbReference type="ARBA" id="ARBA00023128"/>
    </source>
</evidence>
<evidence type="ECO:0000256" key="10">
    <source>
        <dbReference type="ARBA" id="ARBA00024323"/>
    </source>
</evidence>
<dbReference type="PRINTS" id="PR00979">
    <property type="entry name" value="TAFAZZIN"/>
</dbReference>
<comment type="subcellular location">
    <subcellularLocation>
        <location evidence="1">Mitochondrion inner membrane</location>
        <topology evidence="1">Peripheral membrane protein</topology>
        <orientation evidence="1">Intermembrane side</orientation>
    </subcellularLocation>
    <subcellularLocation>
        <location evidence="10">Mitochondrion outer membrane</location>
        <topology evidence="10">Peripheral membrane protein</topology>
        <orientation evidence="10">Intermembrane side</orientation>
    </subcellularLocation>
</comment>
<organism evidence="15 16">
    <name type="scientific">Niveomyces insectorum RCEF 264</name>
    <dbReference type="NCBI Taxonomy" id="1081102"/>
    <lineage>
        <taxon>Eukaryota</taxon>
        <taxon>Fungi</taxon>
        <taxon>Dikarya</taxon>
        <taxon>Ascomycota</taxon>
        <taxon>Pezizomycotina</taxon>
        <taxon>Sordariomycetes</taxon>
        <taxon>Hypocreomycetidae</taxon>
        <taxon>Hypocreales</taxon>
        <taxon>Cordycipitaceae</taxon>
        <taxon>Niveomyces</taxon>
    </lineage>
</organism>
<evidence type="ECO:0000256" key="1">
    <source>
        <dbReference type="ARBA" id="ARBA00004137"/>
    </source>
</evidence>
<dbReference type="SUPFAM" id="SSF69593">
    <property type="entry name" value="Glycerol-3-phosphate (1)-acyltransferase"/>
    <property type="match status" value="1"/>
</dbReference>